<dbReference type="Gene3D" id="3.90.550.10">
    <property type="entry name" value="Spore Coat Polysaccharide Biosynthesis Protein SpsA, Chain A"/>
    <property type="match status" value="1"/>
</dbReference>
<name>A0A538SK86_UNCEI</name>
<evidence type="ECO:0000259" key="2">
    <source>
        <dbReference type="Pfam" id="PF00535"/>
    </source>
</evidence>
<proteinExistence type="predicted"/>
<organism evidence="3 6">
    <name type="scientific">Eiseniibacteriota bacterium</name>
    <dbReference type="NCBI Taxonomy" id="2212470"/>
    <lineage>
        <taxon>Bacteria</taxon>
        <taxon>Candidatus Eiseniibacteriota</taxon>
    </lineage>
</organism>
<dbReference type="CDD" id="cd02511">
    <property type="entry name" value="Beta4Glucosyltransferase"/>
    <property type="match status" value="1"/>
</dbReference>
<dbReference type="PANTHER" id="PTHR43630:SF2">
    <property type="entry name" value="GLYCOSYLTRANSFERASE"/>
    <property type="match status" value="1"/>
</dbReference>
<evidence type="ECO:0000313" key="4">
    <source>
        <dbReference type="EMBL" id="TMQ61539.1"/>
    </source>
</evidence>
<sequence>MAAPRGTARRDRGSGPGLPPLQRDGLPLGRGSVFALHAGRDDGDGDRGVPRAAPRTGRERRLSAREAGSAREPLSVLVTTKNEERTIRACLESVRWAEEVVVVDSGSTDGTLPIARSIADRVVDHEYENPAAQKNWALPQLRHTWTLILDADERVPPPLRSEIESVLADAGREDGYWIYRENHFYGRPIRSAGWQRDKVLRLFDRTKGEYRPTMVHEEMVLRGREGFLRERLVHEPYRDLDQYFEKWNRYSRWSAEDLRRRGVRASGSRLLVRPWLRFLRMYALEGGFREGRRGMVLCWLAAFSVFTKYARLWEAETRDEER</sequence>
<dbReference type="GO" id="GO:0016740">
    <property type="term" value="F:transferase activity"/>
    <property type="evidence" value="ECO:0007669"/>
    <property type="project" value="UniProtKB-KW"/>
</dbReference>
<feature type="region of interest" description="Disordered" evidence="1">
    <location>
        <begin position="1"/>
        <end position="71"/>
    </location>
</feature>
<evidence type="ECO:0000313" key="6">
    <source>
        <dbReference type="Proteomes" id="UP000319829"/>
    </source>
</evidence>
<evidence type="ECO:0000256" key="1">
    <source>
        <dbReference type="SAM" id="MobiDB-lite"/>
    </source>
</evidence>
<feature type="compositionally biased region" description="Basic and acidic residues" evidence="1">
    <location>
        <begin position="38"/>
        <end position="49"/>
    </location>
</feature>
<comment type="caution">
    <text evidence="3">The sequence shown here is derived from an EMBL/GenBank/DDBJ whole genome shotgun (WGS) entry which is preliminary data.</text>
</comment>
<dbReference type="Proteomes" id="UP000317366">
    <property type="component" value="Unassembled WGS sequence"/>
</dbReference>
<dbReference type="InterPro" id="IPR001173">
    <property type="entry name" value="Glyco_trans_2-like"/>
</dbReference>
<dbReference type="SUPFAM" id="SSF53448">
    <property type="entry name" value="Nucleotide-diphospho-sugar transferases"/>
    <property type="match status" value="1"/>
</dbReference>
<dbReference type="EMBL" id="VBOU01000131">
    <property type="protein sequence ID" value="TMQ51777.1"/>
    <property type="molecule type" value="Genomic_DNA"/>
</dbReference>
<dbReference type="PANTHER" id="PTHR43630">
    <property type="entry name" value="POLY-BETA-1,6-N-ACETYL-D-GLUCOSAMINE SYNTHASE"/>
    <property type="match status" value="1"/>
</dbReference>
<evidence type="ECO:0000313" key="3">
    <source>
        <dbReference type="EMBL" id="TMQ51777.1"/>
    </source>
</evidence>
<accession>A0A538SK86</accession>
<gene>
    <name evidence="3" type="ORF">E6K74_12950</name>
    <name evidence="4" type="ORF">E6K77_09960</name>
</gene>
<keyword evidence="3" id="KW-0808">Transferase</keyword>
<dbReference type="AlphaFoldDB" id="A0A538SK86"/>
<feature type="domain" description="Glycosyltransferase 2-like" evidence="2">
    <location>
        <begin position="75"/>
        <end position="158"/>
    </location>
</feature>
<evidence type="ECO:0000313" key="5">
    <source>
        <dbReference type="Proteomes" id="UP000317366"/>
    </source>
</evidence>
<dbReference type="Pfam" id="PF00535">
    <property type="entry name" value="Glycos_transf_2"/>
    <property type="match status" value="1"/>
</dbReference>
<dbReference type="EMBL" id="VBOX01000099">
    <property type="protein sequence ID" value="TMQ61539.1"/>
    <property type="molecule type" value="Genomic_DNA"/>
</dbReference>
<protein>
    <submittedName>
        <fullName evidence="3">Glycosyltransferase family 2 protein</fullName>
    </submittedName>
</protein>
<dbReference type="InterPro" id="IPR029044">
    <property type="entry name" value="Nucleotide-diphossugar_trans"/>
</dbReference>
<reference evidence="5 6" key="1">
    <citation type="journal article" date="2019" name="Nat. Microbiol.">
        <title>Mediterranean grassland soil C-N compound turnover is dependent on rainfall and depth, and is mediated by genomically divergent microorganisms.</title>
        <authorList>
            <person name="Diamond S."/>
            <person name="Andeer P.F."/>
            <person name="Li Z."/>
            <person name="Crits-Christoph A."/>
            <person name="Burstein D."/>
            <person name="Anantharaman K."/>
            <person name="Lane K.R."/>
            <person name="Thomas B.C."/>
            <person name="Pan C."/>
            <person name="Northen T.R."/>
            <person name="Banfield J.F."/>
        </authorList>
    </citation>
    <scope>NUCLEOTIDE SEQUENCE [LARGE SCALE GENOMIC DNA]</scope>
    <source>
        <strain evidence="3">WS_4</strain>
        <strain evidence="4">WS_7</strain>
    </source>
</reference>
<dbReference type="Proteomes" id="UP000319829">
    <property type="component" value="Unassembled WGS sequence"/>
</dbReference>